<dbReference type="SUPFAM" id="SSF47454">
    <property type="entry name" value="A DNA-binding domain in eukaryotic transcription factors"/>
    <property type="match status" value="1"/>
</dbReference>
<evidence type="ECO:0000313" key="10">
    <source>
        <dbReference type="Proteomes" id="UP000663828"/>
    </source>
</evidence>
<dbReference type="Gene3D" id="1.10.880.10">
    <property type="entry name" value="Transcription factor, Skn-1-like, DNA-binding domain"/>
    <property type="match status" value="1"/>
</dbReference>
<dbReference type="PROSITE" id="PS50217">
    <property type="entry name" value="BZIP"/>
    <property type="match status" value="1"/>
</dbReference>
<keyword evidence="10" id="KW-1185">Reference proteome</keyword>
<dbReference type="Pfam" id="PF03131">
    <property type="entry name" value="bZIP_Maf"/>
    <property type="match status" value="1"/>
</dbReference>
<dbReference type="EMBL" id="CAJNOR010000052">
    <property type="protein sequence ID" value="CAF0774668.1"/>
    <property type="molecule type" value="Genomic_DNA"/>
</dbReference>
<keyword evidence="5" id="KW-0539">Nucleus</keyword>
<evidence type="ECO:0000256" key="3">
    <source>
        <dbReference type="ARBA" id="ARBA00023159"/>
    </source>
</evidence>
<dbReference type="PANTHER" id="PTHR24411:SF55">
    <property type="entry name" value="SEGMENTATION PROTEIN CAP'N'COLLAR"/>
    <property type="match status" value="1"/>
</dbReference>
<dbReference type="PROSITE" id="PS00036">
    <property type="entry name" value="BZIP_BASIC"/>
    <property type="match status" value="1"/>
</dbReference>
<evidence type="ECO:0000313" key="9">
    <source>
        <dbReference type="EMBL" id="CAF0774668.1"/>
    </source>
</evidence>
<dbReference type="GO" id="GO:0005634">
    <property type="term" value="C:nucleus"/>
    <property type="evidence" value="ECO:0007669"/>
    <property type="project" value="TreeGrafter"/>
</dbReference>
<dbReference type="GO" id="GO:0000981">
    <property type="term" value="F:DNA-binding transcription factor activity, RNA polymerase II-specific"/>
    <property type="evidence" value="ECO:0007669"/>
    <property type="project" value="TreeGrafter"/>
</dbReference>
<evidence type="ECO:0000256" key="4">
    <source>
        <dbReference type="ARBA" id="ARBA00023163"/>
    </source>
</evidence>
<comment type="caution">
    <text evidence="9">The sequence shown here is derived from an EMBL/GenBank/DDBJ whole genome shotgun (WGS) entry which is preliminary data.</text>
</comment>
<dbReference type="InterPro" id="IPR047167">
    <property type="entry name" value="NFE2-like"/>
</dbReference>
<dbReference type="InterPro" id="IPR004827">
    <property type="entry name" value="bZIP"/>
</dbReference>
<name>A0A813QWI1_ADIRI</name>
<keyword evidence="2" id="KW-0238">DNA-binding</keyword>
<accession>A0A813QWI1</accession>
<feature type="region of interest" description="Disordered" evidence="7">
    <location>
        <begin position="193"/>
        <end position="247"/>
    </location>
</feature>
<evidence type="ECO:0000256" key="5">
    <source>
        <dbReference type="ARBA" id="ARBA00023242"/>
    </source>
</evidence>
<feature type="compositionally biased region" description="Polar residues" evidence="7">
    <location>
        <begin position="198"/>
        <end position="210"/>
    </location>
</feature>
<protein>
    <recommendedName>
        <fullName evidence="8">BZIP domain-containing protein</fullName>
    </recommendedName>
</protein>
<keyword evidence="3" id="KW-0010">Activator</keyword>
<proteinExistence type="predicted"/>
<evidence type="ECO:0000256" key="2">
    <source>
        <dbReference type="ARBA" id="ARBA00023125"/>
    </source>
</evidence>
<keyword evidence="6" id="KW-0175">Coiled coil</keyword>
<dbReference type="SMART" id="SM00338">
    <property type="entry name" value="BRLZ"/>
    <property type="match status" value="1"/>
</dbReference>
<feature type="coiled-coil region" evidence="6">
    <location>
        <begin position="346"/>
        <end position="380"/>
    </location>
</feature>
<evidence type="ECO:0000259" key="8">
    <source>
        <dbReference type="PROSITE" id="PS50217"/>
    </source>
</evidence>
<dbReference type="InterPro" id="IPR046347">
    <property type="entry name" value="bZIP_sf"/>
</dbReference>
<evidence type="ECO:0000256" key="1">
    <source>
        <dbReference type="ARBA" id="ARBA00023015"/>
    </source>
</evidence>
<dbReference type="AlphaFoldDB" id="A0A813QWI1"/>
<sequence>MSGRIFSLHHNSYPDKNKAPRMELMDSQDLSCVDFDELGVRPSTWADDNNLDLDNAADAYLSKEKFREFQFMADEKNFTNNETMIDEDDSNYEIDPETGEKIFGEVPIATSPSFSPTNDNWIEEYLTRIESSSKSYQQSISNNSDLLFEGIPLSNENLVSSWLSGYVSLDESANQMMFSEQYLPEHDKLTPPIYMPLSSKQSQGSLMNPLSISADDEHSISSSSNSSRQQRLPSSFEGDSTTRDSDLTFEETLVEAKLEKIERDELLMPPTFSRRLSTRANYQGQQDEETLHRYNIPLTLYEITQSSTEEYNRHLGRLNYLSPEQIHIIKDIRRRGKNKIAAQNCRKRKAVNVETLLEEVDELKRVKHDLEQRQKYFQQQIIETRSQYEYLHRQVLPDRQLPPAIFVK</sequence>
<dbReference type="SUPFAM" id="SSF57959">
    <property type="entry name" value="Leucine zipper domain"/>
    <property type="match status" value="1"/>
</dbReference>
<evidence type="ECO:0000256" key="7">
    <source>
        <dbReference type="SAM" id="MobiDB-lite"/>
    </source>
</evidence>
<keyword evidence="1" id="KW-0805">Transcription regulation</keyword>
<evidence type="ECO:0000256" key="6">
    <source>
        <dbReference type="SAM" id="Coils"/>
    </source>
</evidence>
<reference evidence="9" key="1">
    <citation type="submission" date="2021-02" db="EMBL/GenBank/DDBJ databases">
        <authorList>
            <person name="Nowell W R."/>
        </authorList>
    </citation>
    <scope>NUCLEOTIDE SEQUENCE</scope>
</reference>
<dbReference type="Proteomes" id="UP000663828">
    <property type="component" value="Unassembled WGS sequence"/>
</dbReference>
<gene>
    <name evidence="9" type="ORF">XAT740_LOCUS1639</name>
</gene>
<dbReference type="GO" id="GO:0000978">
    <property type="term" value="F:RNA polymerase II cis-regulatory region sequence-specific DNA binding"/>
    <property type="evidence" value="ECO:0007669"/>
    <property type="project" value="InterPro"/>
</dbReference>
<dbReference type="InterPro" id="IPR004826">
    <property type="entry name" value="bZIP_Maf"/>
</dbReference>
<feature type="domain" description="BZIP" evidence="8">
    <location>
        <begin position="330"/>
        <end position="391"/>
    </location>
</feature>
<keyword evidence="4" id="KW-0804">Transcription</keyword>
<dbReference type="PANTHER" id="PTHR24411">
    <property type="entry name" value="NUCLEAR FACTOR ERYTHROID 2-RELATED FACTOR"/>
    <property type="match status" value="1"/>
</dbReference>
<dbReference type="InterPro" id="IPR008917">
    <property type="entry name" value="TF_DNA-bd_sf"/>
</dbReference>
<organism evidence="9 10">
    <name type="scientific">Adineta ricciae</name>
    <name type="common">Rotifer</name>
    <dbReference type="NCBI Taxonomy" id="249248"/>
    <lineage>
        <taxon>Eukaryota</taxon>
        <taxon>Metazoa</taxon>
        <taxon>Spiralia</taxon>
        <taxon>Gnathifera</taxon>
        <taxon>Rotifera</taxon>
        <taxon>Eurotatoria</taxon>
        <taxon>Bdelloidea</taxon>
        <taxon>Adinetida</taxon>
        <taxon>Adinetidae</taxon>
        <taxon>Adineta</taxon>
    </lineage>
</organism>
<feature type="compositionally biased region" description="Low complexity" evidence="7">
    <location>
        <begin position="220"/>
        <end position="235"/>
    </location>
</feature>